<dbReference type="PANTHER" id="PTHR37955">
    <property type="entry name" value="TELLURITE RESISTANCE PROTEIN TEHA"/>
    <property type="match status" value="1"/>
</dbReference>
<dbReference type="InterPro" id="IPR039264">
    <property type="entry name" value="TehA"/>
</dbReference>
<evidence type="ECO:0000256" key="2">
    <source>
        <dbReference type="ARBA" id="ARBA00022692"/>
    </source>
</evidence>
<gene>
    <name evidence="6" type="primary">tehA</name>
    <name evidence="6" type="ORF">ASILVAE211_08145</name>
</gene>
<dbReference type="EMBL" id="JAESVB010000003">
    <property type="protein sequence ID" value="MCB8875146.1"/>
    <property type="molecule type" value="Genomic_DNA"/>
</dbReference>
<dbReference type="RefSeq" id="WP_227320818.1">
    <property type="nucleotide sequence ID" value="NZ_JAESVB010000003.1"/>
</dbReference>
<dbReference type="Pfam" id="PF03595">
    <property type="entry name" value="SLAC1"/>
    <property type="match status" value="1"/>
</dbReference>
<feature type="transmembrane region" description="Helical" evidence="5">
    <location>
        <begin position="277"/>
        <end position="301"/>
    </location>
</feature>
<organism evidence="6 7">
    <name type="scientific">Acidisoma silvae</name>
    <dbReference type="NCBI Taxonomy" id="2802396"/>
    <lineage>
        <taxon>Bacteria</taxon>
        <taxon>Pseudomonadati</taxon>
        <taxon>Pseudomonadota</taxon>
        <taxon>Alphaproteobacteria</taxon>
        <taxon>Acetobacterales</taxon>
        <taxon>Acidocellaceae</taxon>
        <taxon>Acidisoma</taxon>
    </lineage>
</organism>
<feature type="transmembrane region" description="Helical" evidence="5">
    <location>
        <begin position="225"/>
        <end position="243"/>
    </location>
</feature>
<evidence type="ECO:0000256" key="3">
    <source>
        <dbReference type="ARBA" id="ARBA00022989"/>
    </source>
</evidence>
<keyword evidence="7" id="KW-1185">Reference proteome</keyword>
<dbReference type="PANTHER" id="PTHR37955:SF1">
    <property type="entry name" value="DEP DOMAIN-CONTAINING PROTEIN"/>
    <property type="match status" value="1"/>
</dbReference>
<dbReference type="CDD" id="cd09324">
    <property type="entry name" value="TDT_TehA"/>
    <property type="match status" value="1"/>
</dbReference>
<feature type="transmembrane region" description="Helical" evidence="5">
    <location>
        <begin position="99"/>
        <end position="123"/>
    </location>
</feature>
<accession>A0A964DYG6</accession>
<dbReference type="GO" id="GO:0046583">
    <property type="term" value="F:monoatomic cation efflux transmembrane transporter activity"/>
    <property type="evidence" value="ECO:0007669"/>
    <property type="project" value="TreeGrafter"/>
</dbReference>
<keyword evidence="2 5" id="KW-0812">Transmembrane</keyword>
<feature type="transmembrane region" description="Helical" evidence="5">
    <location>
        <begin position="73"/>
        <end position="93"/>
    </location>
</feature>
<dbReference type="GO" id="GO:0005886">
    <property type="term" value="C:plasma membrane"/>
    <property type="evidence" value="ECO:0007669"/>
    <property type="project" value="TreeGrafter"/>
</dbReference>
<feature type="transmembrane region" description="Helical" evidence="5">
    <location>
        <begin position="135"/>
        <end position="156"/>
    </location>
</feature>
<evidence type="ECO:0000256" key="1">
    <source>
        <dbReference type="ARBA" id="ARBA00004141"/>
    </source>
</evidence>
<evidence type="ECO:0000256" key="5">
    <source>
        <dbReference type="SAM" id="Phobius"/>
    </source>
</evidence>
<sequence length="321" mass="33658">MPRAPAAMFGIVLGLSGLGTCWRLAHRLWALPAAVGEIILAAATVIWALLIISYIGKWLNARAEAIAELGHPVQCCFIGLIGGATMLIGNAVLPYCRPITLILFVCGLVFTLGFALWRTGLLWQGERQAADTTAVLYLPAVAGTFIAGTSAAGLGFADWGSLFFGMGFFTWLAIESVLLHRLYTGPQMAVPLRPTLGIQLAPPVVGAVTYLAVTPGLPSTLAHGMFGYGLFLSLLLIRLIPWIRQQPFAASYWAFSFGGTALAAVPMIMLLHGDSGAVAILAPILFVGANILVGVIAAGTVRLAATGKLFPKPPAPVPSVA</sequence>
<dbReference type="InterPro" id="IPR038665">
    <property type="entry name" value="Voltage-dep_anion_channel_sf"/>
</dbReference>
<keyword evidence="4 5" id="KW-0472">Membrane</keyword>
<dbReference type="Gene3D" id="1.50.10.150">
    <property type="entry name" value="Voltage-dependent anion channel"/>
    <property type="match status" value="1"/>
</dbReference>
<feature type="transmembrane region" description="Helical" evidence="5">
    <location>
        <begin position="162"/>
        <end position="183"/>
    </location>
</feature>
<evidence type="ECO:0000313" key="6">
    <source>
        <dbReference type="EMBL" id="MCB8875146.1"/>
    </source>
</evidence>
<reference evidence="6" key="2">
    <citation type="submission" date="2021-01" db="EMBL/GenBank/DDBJ databases">
        <authorList>
            <person name="Mieszkin S."/>
            <person name="Pouder E."/>
            <person name="Alain K."/>
        </authorList>
    </citation>
    <scope>NUCLEOTIDE SEQUENCE</scope>
    <source>
        <strain evidence="6">HW T2.11</strain>
    </source>
</reference>
<comment type="subcellular location">
    <subcellularLocation>
        <location evidence="1">Membrane</location>
        <topology evidence="1">Multi-pass membrane protein</topology>
    </subcellularLocation>
</comment>
<protein>
    <submittedName>
        <fullName evidence="6">Dicarboxylate transporter/tellurite-resistance protein TehA</fullName>
    </submittedName>
</protein>
<evidence type="ECO:0000256" key="4">
    <source>
        <dbReference type="ARBA" id="ARBA00023136"/>
    </source>
</evidence>
<feature type="transmembrane region" description="Helical" evidence="5">
    <location>
        <begin position="250"/>
        <end position="271"/>
    </location>
</feature>
<dbReference type="InterPro" id="IPR052951">
    <property type="entry name" value="Tellurite_res_ion_channel"/>
</dbReference>
<dbReference type="InterPro" id="IPR004695">
    <property type="entry name" value="SLAC1/Mae1/Ssu1/TehA"/>
</dbReference>
<feature type="transmembrane region" description="Helical" evidence="5">
    <location>
        <begin position="29"/>
        <end position="52"/>
    </location>
</feature>
<reference evidence="6" key="1">
    <citation type="journal article" date="2021" name="Microorganisms">
        <title>Acidisoma silvae sp. nov. and Acidisomacellulosilytica sp. nov., Two Acidophilic Bacteria Isolated from Decaying Wood, Hydrolyzing Cellulose and Producing Poly-3-hydroxybutyrate.</title>
        <authorList>
            <person name="Mieszkin S."/>
            <person name="Pouder E."/>
            <person name="Uroz S."/>
            <person name="Simon-Colin C."/>
            <person name="Alain K."/>
        </authorList>
    </citation>
    <scope>NUCLEOTIDE SEQUENCE</scope>
    <source>
        <strain evidence="6">HW T2.11</strain>
    </source>
</reference>
<comment type="caution">
    <text evidence="6">The sequence shown here is derived from an EMBL/GenBank/DDBJ whole genome shotgun (WGS) entry which is preliminary data.</text>
</comment>
<dbReference type="Proteomes" id="UP000708298">
    <property type="component" value="Unassembled WGS sequence"/>
</dbReference>
<proteinExistence type="predicted"/>
<keyword evidence="3 5" id="KW-1133">Transmembrane helix</keyword>
<dbReference type="NCBIfam" id="NF008032">
    <property type="entry name" value="PRK10764.1"/>
    <property type="match status" value="1"/>
</dbReference>
<evidence type="ECO:0000313" key="7">
    <source>
        <dbReference type="Proteomes" id="UP000708298"/>
    </source>
</evidence>
<dbReference type="AlphaFoldDB" id="A0A964DYG6"/>
<name>A0A964DYG6_9PROT</name>